<dbReference type="PROSITE" id="PS00211">
    <property type="entry name" value="ABC_TRANSPORTER_1"/>
    <property type="match status" value="1"/>
</dbReference>
<evidence type="ECO:0000259" key="9">
    <source>
        <dbReference type="PROSITE" id="PS50893"/>
    </source>
</evidence>
<evidence type="ECO:0000313" key="11">
    <source>
        <dbReference type="Proteomes" id="UP000184671"/>
    </source>
</evidence>
<dbReference type="SUPFAM" id="SSF52540">
    <property type="entry name" value="P-loop containing nucleoside triphosphate hydrolases"/>
    <property type="match status" value="1"/>
</dbReference>
<dbReference type="SMART" id="SM00382">
    <property type="entry name" value="AAA"/>
    <property type="match status" value="1"/>
</dbReference>
<evidence type="ECO:0000256" key="1">
    <source>
        <dbReference type="ARBA" id="ARBA00022448"/>
    </source>
</evidence>
<dbReference type="FunFam" id="3.40.50.300:FF:000134">
    <property type="entry name" value="Iron-enterobactin ABC transporter ATP-binding protein"/>
    <property type="match status" value="1"/>
</dbReference>
<dbReference type="RefSeq" id="WP_074368583.1">
    <property type="nucleotide sequence ID" value="NZ_FMID01000004.1"/>
</dbReference>
<evidence type="ECO:0000256" key="6">
    <source>
        <dbReference type="ARBA" id="ARBA00066387"/>
    </source>
</evidence>
<comment type="catalytic activity">
    <reaction evidence="4">
        <text>an R-cob(III)alamin(out) + ATP + H2O = an R-cob(III)alamin(in) + ADP + phosphate + H(+)</text>
        <dbReference type="Rhea" id="RHEA:17873"/>
        <dbReference type="ChEBI" id="CHEBI:15377"/>
        <dbReference type="ChEBI" id="CHEBI:15378"/>
        <dbReference type="ChEBI" id="CHEBI:30616"/>
        <dbReference type="ChEBI" id="CHEBI:43474"/>
        <dbReference type="ChEBI" id="CHEBI:140785"/>
        <dbReference type="ChEBI" id="CHEBI:456216"/>
        <dbReference type="EC" id="7.6.2.8"/>
    </reaction>
</comment>
<feature type="domain" description="ABC transporter" evidence="9">
    <location>
        <begin position="3"/>
        <end position="240"/>
    </location>
</feature>
<dbReference type="GO" id="GO:0015420">
    <property type="term" value="F:ABC-type vitamin B12 transporter activity"/>
    <property type="evidence" value="ECO:0007669"/>
    <property type="project" value="UniProtKB-EC"/>
</dbReference>
<dbReference type="GO" id="GO:0005524">
    <property type="term" value="F:ATP binding"/>
    <property type="evidence" value="ECO:0007669"/>
    <property type="project" value="UniProtKB-KW"/>
</dbReference>
<evidence type="ECO:0000256" key="7">
    <source>
        <dbReference type="ARBA" id="ARBA00073649"/>
    </source>
</evidence>
<evidence type="ECO:0000256" key="5">
    <source>
        <dbReference type="ARBA" id="ARBA00058960"/>
    </source>
</evidence>
<proteinExistence type="predicted"/>
<dbReference type="InterPro" id="IPR003593">
    <property type="entry name" value="AAA+_ATPase"/>
</dbReference>
<dbReference type="PANTHER" id="PTHR42734:SF19">
    <property type="entry name" value="IRON COMPOUNDS ABC TRANSPORTER, ATP-BINDING PROTEIN"/>
    <property type="match status" value="1"/>
</dbReference>
<dbReference type="OrthoDB" id="24644at2157"/>
<gene>
    <name evidence="10" type="ORF">L21_0138</name>
</gene>
<accession>A0A1M4MHF1</accession>
<dbReference type="EC" id="7.6.2.8" evidence="6"/>
<dbReference type="PANTHER" id="PTHR42734">
    <property type="entry name" value="METAL TRANSPORT SYSTEM ATP-BINDING PROTEIN TM_0124-RELATED"/>
    <property type="match status" value="1"/>
</dbReference>
<dbReference type="CDD" id="cd03214">
    <property type="entry name" value="ABC_Iron-Siderophores_B12_Hemin"/>
    <property type="match status" value="1"/>
</dbReference>
<dbReference type="InterPro" id="IPR027417">
    <property type="entry name" value="P-loop_NTPase"/>
</dbReference>
<name>A0A1M4MHF1_9EURY</name>
<dbReference type="InterPro" id="IPR050153">
    <property type="entry name" value="Metal_Ion_Import_ABC"/>
</dbReference>
<keyword evidence="2" id="KW-0547">Nucleotide-binding</keyword>
<evidence type="ECO:0000313" key="10">
    <source>
        <dbReference type="EMBL" id="SCL74270.1"/>
    </source>
</evidence>
<dbReference type="GO" id="GO:0016887">
    <property type="term" value="F:ATP hydrolysis activity"/>
    <property type="evidence" value="ECO:0007669"/>
    <property type="project" value="InterPro"/>
</dbReference>
<comment type="function">
    <text evidence="5">Required for corrinoid utilization. Probably part of the ABC transporter complex BtuCDF involved in cobalamin (vitamin B12) import. Probably responsible for energy coupling to the transport system.</text>
</comment>
<dbReference type="AlphaFoldDB" id="A0A1M4MHF1"/>
<dbReference type="STRING" id="118126.L21_0138"/>
<dbReference type="PROSITE" id="PS50893">
    <property type="entry name" value="ABC_TRANSPORTER_2"/>
    <property type="match status" value="1"/>
</dbReference>
<evidence type="ECO:0000256" key="3">
    <source>
        <dbReference type="ARBA" id="ARBA00022840"/>
    </source>
</evidence>
<dbReference type="Pfam" id="PF00005">
    <property type="entry name" value="ABC_tran"/>
    <property type="match status" value="1"/>
</dbReference>
<protein>
    <recommendedName>
        <fullName evidence="7">Cobalamin import ATP-binding protein BtuD</fullName>
        <ecNumber evidence="6">7.6.2.8</ecNumber>
    </recommendedName>
    <alternativeName>
        <fullName evidence="8">Vitamin B12-transporting ATPase</fullName>
    </alternativeName>
</protein>
<keyword evidence="3 10" id="KW-0067">ATP-binding</keyword>
<dbReference type="EMBL" id="FMID01000004">
    <property type="protein sequence ID" value="SCL74270.1"/>
    <property type="molecule type" value="Genomic_DNA"/>
</dbReference>
<evidence type="ECO:0000256" key="4">
    <source>
        <dbReference type="ARBA" id="ARBA00050590"/>
    </source>
</evidence>
<evidence type="ECO:0000256" key="8">
    <source>
        <dbReference type="ARBA" id="ARBA00077139"/>
    </source>
</evidence>
<keyword evidence="1" id="KW-0813">Transport</keyword>
<dbReference type="InterPro" id="IPR003439">
    <property type="entry name" value="ABC_transporter-like_ATP-bd"/>
</dbReference>
<dbReference type="InterPro" id="IPR017871">
    <property type="entry name" value="ABC_transporter-like_CS"/>
</dbReference>
<dbReference type="Proteomes" id="UP000184671">
    <property type="component" value="Unassembled WGS sequence"/>
</dbReference>
<reference evidence="10 11" key="1">
    <citation type="submission" date="2016-08" db="EMBL/GenBank/DDBJ databases">
        <authorList>
            <person name="Seilhamer J.J."/>
        </authorList>
    </citation>
    <scope>NUCLEOTIDE SEQUENCE [LARGE SCALE GENOMIC DNA]</scope>
    <source>
        <strain evidence="10">L21-II-0</strain>
    </source>
</reference>
<evidence type="ECO:0000256" key="2">
    <source>
        <dbReference type="ARBA" id="ARBA00022741"/>
    </source>
</evidence>
<organism evidence="10 11">
    <name type="scientific">Methanoculleus chikugoensis</name>
    <dbReference type="NCBI Taxonomy" id="118126"/>
    <lineage>
        <taxon>Archaea</taxon>
        <taxon>Methanobacteriati</taxon>
        <taxon>Methanobacteriota</taxon>
        <taxon>Stenosarchaea group</taxon>
        <taxon>Methanomicrobia</taxon>
        <taxon>Methanomicrobiales</taxon>
        <taxon>Methanomicrobiaceae</taxon>
        <taxon>Methanoculleus</taxon>
    </lineage>
</organism>
<sequence length="267" mass="29521">MSLEISHLSFAYGRRTRLVLDDVSFSVKEGDLLAVLGPNGVGKSTMFRCILGFLRNYRGSIRLNGLDIKTLDHKEIAKHVAYIPQSTHPVFNYTVLDVVLMGLTNQVRLLGTPNRSHIDEAYAAMENLGIAHLRDAGYGEISGGERQLALVARALVQKAKILIMDEPTANLDYGNQFRVMCRISDLARDGYIIILSTHNPDHAFLYANRTLMIYGGRVIAEGTPEGVLDAGLIKDVYGVDVHIEDYQYGSRRHKLCIPIDGGIGKHG</sequence>
<dbReference type="Gene3D" id="3.40.50.300">
    <property type="entry name" value="P-loop containing nucleotide triphosphate hydrolases"/>
    <property type="match status" value="1"/>
</dbReference>